<protein>
    <submittedName>
        <fullName evidence="2">Uncharacterized protein</fullName>
    </submittedName>
</protein>
<dbReference type="AlphaFoldDB" id="A0A0A8ZC11"/>
<reference evidence="2" key="2">
    <citation type="journal article" date="2015" name="Data Brief">
        <title>Shoot transcriptome of the giant reed, Arundo donax.</title>
        <authorList>
            <person name="Barrero R.A."/>
            <person name="Guerrero F.D."/>
            <person name="Moolhuijzen P."/>
            <person name="Goolsby J.A."/>
            <person name="Tidwell J."/>
            <person name="Bellgard S.E."/>
            <person name="Bellgard M.I."/>
        </authorList>
    </citation>
    <scope>NUCLEOTIDE SEQUENCE</scope>
    <source>
        <tissue evidence="2">Shoot tissue taken approximately 20 cm above the soil surface</tissue>
    </source>
</reference>
<reference evidence="2" key="1">
    <citation type="submission" date="2014-09" db="EMBL/GenBank/DDBJ databases">
        <authorList>
            <person name="Magalhaes I.L.F."/>
            <person name="Oliveira U."/>
            <person name="Santos F.R."/>
            <person name="Vidigal T.H.D.A."/>
            <person name="Brescovit A.D."/>
            <person name="Santos A.J."/>
        </authorList>
    </citation>
    <scope>NUCLEOTIDE SEQUENCE</scope>
    <source>
        <tissue evidence="2">Shoot tissue taken approximately 20 cm above the soil surface</tissue>
    </source>
</reference>
<evidence type="ECO:0000256" key="1">
    <source>
        <dbReference type="SAM" id="Phobius"/>
    </source>
</evidence>
<keyword evidence="1" id="KW-0472">Membrane</keyword>
<name>A0A0A8ZC11_ARUDO</name>
<keyword evidence="1" id="KW-0812">Transmembrane</keyword>
<accession>A0A0A8ZC11</accession>
<evidence type="ECO:0000313" key="2">
    <source>
        <dbReference type="EMBL" id="JAD35198.1"/>
    </source>
</evidence>
<keyword evidence="1" id="KW-1133">Transmembrane helix</keyword>
<dbReference type="EMBL" id="GBRH01262697">
    <property type="protein sequence ID" value="JAD35198.1"/>
    <property type="molecule type" value="Transcribed_RNA"/>
</dbReference>
<sequence>MFNFPEFFRQNRIYQSKSLRLFCITFISCCRLHLIVLSRFSALSRLSFTMFWELLSIQGKCVNFPLHFTPKKVLFI</sequence>
<feature type="transmembrane region" description="Helical" evidence="1">
    <location>
        <begin position="21"/>
        <end position="42"/>
    </location>
</feature>
<organism evidence="2">
    <name type="scientific">Arundo donax</name>
    <name type="common">Giant reed</name>
    <name type="synonym">Donax arundinaceus</name>
    <dbReference type="NCBI Taxonomy" id="35708"/>
    <lineage>
        <taxon>Eukaryota</taxon>
        <taxon>Viridiplantae</taxon>
        <taxon>Streptophyta</taxon>
        <taxon>Embryophyta</taxon>
        <taxon>Tracheophyta</taxon>
        <taxon>Spermatophyta</taxon>
        <taxon>Magnoliopsida</taxon>
        <taxon>Liliopsida</taxon>
        <taxon>Poales</taxon>
        <taxon>Poaceae</taxon>
        <taxon>PACMAD clade</taxon>
        <taxon>Arundinoideae</taxon>
        <taxon>Arundineae</taxon>
        <taxon>Arundo</taxon>
    </lineage>
</organism>
<proteinExistence type="predicted"/>